<dbReference type="InterPro" id="IPR032675">
    <property type="entry name" value="LRR_dom_sf"/>
</dbReference>
<dbReference type="AlphaFoldDB" id="A0A0M0J675"/>
<accession>A0A0M0J675</accession>
<dbReference type="Proteomes" id="UP000037460">
    <property type="component" value="Unassembled WGS sequence"/>
</dbReference>
<evidence type="ECO:0000313" key="1">
    <source>
        <dbReference type="EMBL" id="KOO22114.1"/>
    </source>
</evidence>
<dbReference type="EMBL" id="JWZX01003309">
    <property type="protein sequence ID" value="KOO22114.1"/>
    <property type="molecule type" value="Genomic_DNA"/>
</dbReference>
<dbReference type="Gene3D" id="3.80.10.10">
    <property type="entry name" value="Ribonuclease Inhibitor"/>
    <property type="match status" value="1"/>
</dbReference>
<gene>
    <name evidence="1" type="ORF">Ctob_005801</name>
</gene>
<proteinExistence type="predicted"/>
<name>A0A0M0J675_9EUKA</name>
<keyword evidence="2" id="KW-1185">Reference proteome</keyword>
<reference evidence="2" key="1">
    <citation type="journal article" date="2015" name="PLoS Genet.">
        <title>Genome Sequence and Transcriptome Analyses of Chrysochromulina tobin: Metabolic Tools for Enhanced Algal Fitness in the Prominent Order Prymnesiales (Haptophyceae).</title>
        <authorList>
            <person name="Hovde B.T."/>
            <person name="Deodato C.R."/>
            <person name="Hunsperger H.M."/>
            <person name="Ryken S.A."/>
            <person name="Yost W."/>
            <person name="Jha R.K."/>
            <person name="Patterson J."/>
            <person name="Monnat R.J. Jr."/>
            <person name="Barlow S.B."/>
            <person name="Starkenburg S.R."/>
            <person name="Cattolico R.A."/>
        </authorList>
    </citation>
    <scope>NUCLEOTIDE SEQUENCE</scope>
    <source>
        <strain evidence="2">CCMP291</strain>
    </source>
</reference>
<dbReference type="OrthoDB" id="10618752at2759"/>
<dbReference type="SUPFAM" id="SSF52047">
    <property type="entry name" value="RNI-like"/>
    <property type="match status" value="1"/>
</dbReference>
<protein>
    <submittedName>
        <fullName evidence="1">Uncharacterized protein</fullName>
    </submittedName>
</protein>
<comment type="caution">
    <text evidence="1">The sequence shown here is derived from an EMBL/GenBank/DDBJ whole genome shotgun (WGS) entry which is preliminary data.</text>
</comment>
<sequence>MSGLFKLFTHDHTTVFRLTRLPEDFPDAYDLPDFGDPRDEKPQSRVNNIAQYADRGWTFCESQWASWPCKETLDLGNLLDSDGDPPSDRQKLLRRCSSAAGRMVPLPPSEFNATLELKSFHNATDDKPLVIELYQAAYTAYFGATRKLDFSGLGWGDEEMAKLCMLVNSGVLAQLEFLHLSGNQVRDAGMEMLGQTVRDGKLPKCIKIVLDGNPGNDAIVVEALQVQAQEARMERLKTLWPGLKTATIGLKWKETGPSPVGIEIVNAALSKALQTKGEFTQAEFDAFKVVGLTKTHFIKSGDKFFQPADGITPHWQVMPARMPRSEEDFLFQQPIQQRRKKLNV</sequence>
<evidence type="ECO:0000313" key="2">
    <source>
        <dbReference type="Proteomes" id="UP000037460"/>
    </source>
</evidence>
<organism evidence="1 2">
    <name type="scientific">Chrysochromulina tobinii</name>
    <dbReference type="NCBI Taxonomy" id="1460289"/>
    <lineage>
        <taxon>Eukaryota</taxon>
        <taxon>Haptista</taxon>
        <taxon>Haptophyta</taxon>
        <taxon>Prymnesiophyceae</taxon>
        <taxon>Prymnesiales</taxon>
        <taxon>Chrysochromulinaceae</taxon>
        <taxon>Chrysochromulina</taxon>
    </lineage>
</organism>